<dbReference type="AlphaFoldDB" id="H2ZI44"/>
<name>H2ZI44_CIOSA</name>
<feature type="repeat" description="ANK" evidence="4">
    <location>
        <begin position="56"/>
        <end position="88"/>
    </location>
</feature>
<proteinExistence type="predicted"/>
<comment type="pathway">
    <text evidence="1">Protein modification; protein ubiquitination.</text>
</comment>
<organism evidence="6 7">
    <name type="scientific">Ciona savignyi</name>
    <name type="common">Pacific transparent sea squirt</name>
    <dbReference type="NCBI Taxonomy" id="51511"/>
    <lineage>
        <taxon>Eukaryota</taxon>
        <taxon>Metazoa</taxon>
        <taxon>Chordata</taxon>
        <taxon>Tunicata</taxon>
        <taxon>Ascidiacea</taxon>
        <taxon>Phlebobranchia</taxon>
        <taxon>Cionidae</taxon>
        <taxon>Ciona</taxon>
    </lineage>
</organism>
<evidence type="ECO:0000256" key="1">
    <source>
        <dbReference type="ARBA" id="ARBA00004906"/>
    </source>
</evidence>
<keyword evidence="2" id="KW-0677">Repeat</keyword>
<dbReference type="SMART" id="SM00969">
    <property type="entry name" value="SOCS_box"/>
    <property type="match status" value="1"/>
</dbReference>
<evidence type="ECO:0000256" key="4">
    <source>
        <dbReference type="PROSITE-ProRule" id="PRU00023"/>
    </source>
</evidence>
<dbReference type="InParanoid" id="H2ZI44"/>
<dbReference type="GO" id="GO:0071356">
    <property type="term" value="P:cellular response to tumor necrosis factor"/>
    <property type="evidence" value="ECO:0007669"/>
    <property type="project" value="TreeGrafter"/>
</dbReference>
<dbReference type="GO" id="GO:0005829">
    <property type="term" value="C:cytosol"/>
    <property type="evidence" value="ECO:0007669"/>
    <property type="project" value="TreeGrafter"/>
</dbReference>
<dbReference type="InterPro" id="IPR001496">
    <property type="entry name" value="SOCS_box"/>
</dbReference>
<dbReference type="PROSITE" id="PS50088">
    <property type="entry name" value="ANK_REPEAT"/>
    <property type="match status" value="3"/>
</dbReference>
<dbReference type="GO" id="GO:0016567">
    <property type="term" value="P:protein ubiquitination"/>
    <property type="evidence" value="ECO:0007669"/>
    <property type="project" value="UniProtKB-UniPathway"/>
</dbReference>
<dbReference type="HOGENOM" id="CLU_053981_0_0_1"/>
<dbReference type="Ensembl" id="ENSCSAVT00000017448.1">
    <property type="protein sequence ID" value="ENSCSAVP00000017260.1"/>
    <property type="gene ID" value="ENSCSAVG00000010157.1"/>
</dbReference>
<dbReference type="InterPro" id="IPR051070">
    <property type="entry name" value="NF-kappa-B_inhibitor"/>
</dbReference>
<feature type="repeat" description="ANK" evidence="4">
    <location>
        <begin position="23"/>
        <end position="55"/>
    </location>
</feature>
<reference evidence="6" key="3">
    <citation type="submission" date="2025-09" db="UniProtKB">
        <authorList>
            <consortium name="Ensembl"/>
        </authorList>
    </citation>
    <scope>IDENTIFICATION</scope>
</reference>
<feature type="domain" description="SOCS box" evidence="5">
    <location>
        <begin position="202"/>
        <end position="241"/>
    </location>
</feature>
<dbReference type="PROSITE" id="PS50297">
    <property type="entry name" value="ANK_REP_REGION"/>
    <property type="match status" value="2"/>
</dbReference>
<dbReference type="UniPathway" id="UPA00143"/>
<dbReference type="PANTHER" id="PTHR46680">
    <property type="entry name" value="NF-KAPPA-B INHIBITOR ALPHA"/>
    <property type="match status" value="1"/>
</dbReference>
<dbReference type="PANTHER" id="PTHR46680:SF3">
    <property type="entry name" value="NF-KAPPA-B INHIBITOR CACTUS"/>
    <property type="match status" value="1"/>
</dbReference>
<reference evidence="6" key="2">
    <citation type="submission" date="2025-08" db="UniProtKB">
        <authorList>
            <consortium name="Ensembl"/>
        </authorList>
    </citation>
    <scope>IDENTIFICATION</scope>
</reference>
<dbReference type="InterPro" id="IPR002110">
    <property type="entry name" value="Ankyrin_rpt"/>
</dbReference>
<dbReference type="PRINTS" id="PR01415">
    <property type="entry name" value="ANKYRIN"/>
</dbReference>
<dbReference type="Gene3D" id="1.25.40.20">
    <property type="entry name" value="Ankyrin repeat-containing domain"/>
    <property type="match status" value="1"/>
</dbReference>
<evidence type="ECO:0000256" key="2">
    <source>
        <dbReference type="ARBA" id="ARBA00022737"/>
    </source>
</evidence>
<dbReference type="InterPro" id="IPR036770">
    <property type="entry name" value="Ankyrin_rpt-contain_sf"/>
</dbReference>
<evidence type="ECO:0000256" key="3">
    <source>
        <dbReference type="ARBA" id="ARBA00023043"/>
    </source>
</evidence>
<evidence type="ECO:0000313" key="6">
    <source>
        <dbReference type="Ensembl" id="ENSCSAVP00000017260.1"/>
    </source>
</evidence>
<keyword evidence="7" id="KW-1185">Reference proteome</keyword>
<dbReference type="Proteomes" id="UP000007875">
    <property type="component" value="Unassembled WGS sequence"/>
</dbReference>
<evidence type="ECO:0000313" key="7">
    <source>
        <dbReference type="Proteomes" id="UP000007875"/>
    </source>
</evidence>
<dbReference type="GeneTree" id="ENSGT00940000153902"/>
<dbReference type="SUPFAM" id="SSF48403">
    <property type="entry name" value="Ankyrin repeat"/>
    <property type="match status" value="1"/>
</dbReference>
<dbReference type="SMART" id="SM00248">
    <property type="entry name" value="ANK"/>
    <property type="match status" value="3"/>
</dbReference>
<dbReference type="FunCoup" id="H2ZI44">
    <property type="interactions" value="3"/>
</dbReference>
<dbReference type="Pfam" id="PF07525">
    <property type="entry name" value="SOCS_box"/>
    <property type="match status" value="1"/>
</dbReference>
<dbReference type="STRING" id="51511.ENSCSAVP00000017260"/>
<accession>H2ZI44</accession>
<sequence length="245" mass="27381">MGHTEAVELLIKHGADLETEDIKGQTPLFAATKFNHVECVRILLEAGAKPDGSDTNISTPIYVAARDNYPDVMSLLIKHGADVNGRHGKQTTSDVRGDYPGNLPIYMTLVYRHFECFRHLVEGGADLCLPPSLNGAGGSTSLICGVLRYMCDVRYAELLSLCGGLRGNHNEIAELIRMYRTNGQTRTREETLDLLELCNKNPMRLSDLIRVAVRHQLGQTRMQCIRMLNMPTRINDFLSLRLLEL</sequence>
<dbReference type="eggNOG" id="KOG0504">
    <property type="taxonomic scope" value="Eukaryota"/>
</dbReference>
<keyword evidence="3 4" id="KW-0040">ANK repeat</keyword>
<protein>
    <recommendedName>
        <fullName evidence="5">SOCS box domain-containing protein</fullName>
    </recommendedName>
</protein>
<evidence type="ECO:0000259" key="5">
    <source>
        <dbReference type="SMART" id="SM00969"/>
    </source>
</evidence>
<reference evidence="7" key="1">
    <citation type="submission" date="2003-08" db="EMBL/GenBank/DDBJ databases">
        <authorList>
            <person name="Birren B."/>
            <person name="Nusbaum C."/>
            <person name="Abebe A."/>
            <person name="Abouelleil A."/>
            <person name="Adekoya E."/>
            <person name="Ait-zahra M."/>
            <person name="Allen N."/>
            <person name="Allen T."/>
            <person name="An P."/>
            <person name="Anderson M."/>
            <person name="Anderson S."/>
            <person name="Arachchi H."/>
            <person name="Armbruster J."/>
            <person name="Bachantsang P."/>
            <person name="Baldwin J."/>
            <person name="Barry A."/>
            <person name="Bayul T."/>
            <person name="Blitshsteyn B."/>
            <person name="Bloom T."/>
            <person name="Blye J."/>
            <person name="Boguslavskiy L."/>
            <person name="Borowsky M."/>
            <person name="Boukhgalter B."/>
            <person name="Brunache A."/>
            <person name="Butler J."/>
            <person name="Calixte N."/>
            <person name="Calvo S."/>
            <person name="Camarata J."/>
            <person name="Campo K."/>
            <person name="Chang J."/>
            <person name="Cheshatsang Y."/>
            <person name="Citroen M."/>
            <person name="Collymore A."/>
            <person name="Considine T."/>
            <person name="Cook A."/>
            <person name="Cooke P."/>
            <person name="Corum B."/>
            <person name="Cuomo C."/>
            <person name="David R."/>
            <person name="Dawoe T."/>
            <person name="Degray S."/>
            <person name="Dodge S."/>
            <person name="Dooley K."/>
            <person name="Dorje P."/>
            <person name="Dorjee K."/>
            <person name="Dorris L."/>
            <person name="Duffey N."/>
            <person name="Dupes A."/>
            <person name="Elkins T."/>
            <person name="Engels R."/>
            <person name="Erickson J."/>
            <person name="Farina A."/>
            <person name="Faro S."/>
            <person name="Ferreira P."/>
            <person name="Fischer H."/>
            <person name="Fitzgerald M."/>
            <person name="Foley K."/>
            <person name="Gage D."/>
            <person name="Galagan J."/>
            <person name="Gearin G."/>
            <person name="Gnerre S."/>
            <person name="Gnirke A."/>
            <person name="Goyette A."/>
            <person name="Graham J."/>
            <person name="Grandbois E."/>
            <person name="Gyaltsen K."/>
            <person name="Hafez N."/>
            <person name="Hagopian D."/>
            <person name="Hagos B."/>
            <person name="Hall J."/>
            <person name="Hatcher B."/>
            <person name="Heller A."/>
            <person name="Higgins H."/>
            <person name="Honan T."/>
            <person name="Horn A."/>
            <person name="Houde N."/>
            <person name="Hughes L."/>
            <person name="Hulme W."/>
            <person name="Husby E."/>
            <person name="Iliev I."/>
            <person name="Jaffe D."/>
            <person name="Jones C."/>
            <person name="Kamal M."/>
            <person name="Kamat A."/>
            <person name="Kamvysselis M."/>
            <person name="Karlsson E."/>
            <person name="Kells C."/>
            <person name="Kieu A."/>
            <person name="Kisner P."/>
            <person name="Kodira C."/>
            <person name="Kulbokas E."/>
            <person name="Labutti K."/>
            <person name="Lama D."/>
            <person name="Landers T."/>
            <person name="Leger J."/>
            <person name="Levine S."/>
            <person name="Lewis D."/>
            <person name="Lewis T."/>
            <person name="Lindblad-toh K."/>
            <person name="Liu X."/>
            <person name="Lokyitsang T."/>
            <person name="Lokyitsang Y."/>
            <person name="Lucien O."/>
            <person name="Lui A."/>
            <person name="Ma L.J."/>
            <person name="Mabbitt R."/>
            <person name="Macdonald J."/>
            <person name="Maclean C."/>
            <person name="Major J."/>
            <person name="Manning J."/>
            <person name="Marabella R."/>
            <person name="Maru K."/>
            <person name="Matthews C."/>
            <person name="Mauceli E."/>
            <person name="Mccarthy M."/>
            <person name="Mcdonough S."/>
            <person name="Mcghee T."/>
            <person name="Meldrim J."/>
            <person name="Meneus L."/>
            <person name="Mesirov J."/>
            <person name="Mihalev A."/>
            <person name="Mihova T."/>
            <person name="Mikkelsen T."/>
            <person name="Mlenga V."/>
            <person name="Moru K."/>
            <person name="Mozes J."/>
            <person name="Mulrain L."/>
            <person name="Munson G."/>
            <person name="Naylor J."/>
            <person name="Newes C."/>
            <person name="Nguyen C."/>
            <person name="Nguyen N."/>
            <person name="Nguyen T."/>
            <person name="Nicol R."/>
            <person name="Nielsen C."/>
            <person name="Nizzari M."/>
            <person name="Norbu C."/>
            <person name="Norbu N."/>
            <person name="O'donnell P."/>
            <person name="Okoawo O."/>
            <person name="O'leary S."/>
            <person name="Omotosho B."/>
            <person name="O'neill K."/>
            <person name="Osman S."/>
            <person name="Parker S."/>
            <person name="Perrin D."/>
            <person name="Phunkhang P."/>
            <person name="Piqani B."/>
            <person name="Purcell S."/>
            <person name="Rachupka T."/>
            <person name="Ramasamy U."/>
            <person name="Rameau R."/>
            <person name="Ray V."/>
            <person name="Raymond C."/>
            <person name="Retta R."/>
            <person name="Richardson S."/>
            <person name="Rise C."/>
            <person name="Rodriguez J."/>
            <person name="Rogers J."/>
            <person name="Rogov P."/>
            <person name="Rutman M."/>
            <person name="Schupbach R."/>
            <person name="Seaman C."/>
            <person name="Settipalli S."/>
            <person name="Sharpe T."/>
            <person name="Sheridan J."/>
            <person name="Sherpa N."/>
            <person name="Shi J."/>
            <person name="Smirnov S."/>
            <person name="Smith C."/>
            <person name="Sougnez C."/>
            <person name="Spencer B."/>
            <person name="Stalker J."/>
            <person name="Stange-thomann N."/>
            <person name="Stavropoulos S."/>
            <person name="Stetson K."/>
            <person name="Stone C."/>
            <person name="Stone S."/>
            <person name="Stubbs M."/>
            <person name="Talamas J."/>
            <person name="Tchuinga P."/>
            <person name="Tenzing P."/>
            <person name="Tesfaye S."/>
            <person name="Theodore J."/>
            <person name="Thoulutsang Y."/>
            <person name="Topham K."/>
            <person name="Towey S."/>
            <person name="Tsamla T."/>
            <person name="Tsomo N."/>
            <person name="Vallee D."/>
            <person name="Vassiliev H."/>
            <person name="Venkataraman V."/>
            <person name="Vinson J."/>
            <person name="Vo A."/>
            <person name="Wade C."/>
            <person name="Wang S."/>
            <person name="Wangchuk T."/>
            <person name="Wangdi T."/>
            <person name="Whittaker C."/>
            <person name="Wilkinson J."/>
            <person name="Wu Y."/>
            <person name="Wyman D."/>
            <person name="Yadav S."/>
            <person name="Yang S."/>
            <person name="Yang X."/>
            <person name="Yeager S."/>
            <person name="Yee E."/>
            <person name="Young G."/>
            <person name="Zainoun J."/>
            <person name="Zembeck L."/>
            <person name="Zimmer A."/>
            <person name="Zody M."/>
            <person name="Lander E."/>
        </authorList>
    </citation>
    <scope>NUCLEOTIDE SEQUENCE [LARGE SCALE GENOMIC DNA]</scope>
</reference>
<dbReference type="OMA" id="AYHHLEC"/>
<feature type="repeat" description="ANK" evidence="4">
    <location>
        <begin position="1"/>
        <end position="22"/>
    </location>
</feature>
<dbReference type="Gene3D" id="1.10.750.20">
    <property type="entry name" value="SOCS box"/>
    <property type="match status" value="1"/>
</dbReference>
<dbReference type="GO" id="GO:0051059">
    <property type="term" value="F:NF-kappaB binding"/>
    <property type="evidence" value="ECO:0007669"/>
    <property type="project" value="TreeGrafter"/>
</dbReference>
<dbReference type="Pfam" id="PF12796">
    <property type="entry name" value="Ank_2"/>
    <property type="match status" value="1"/>
</dbReference>